<sequence>MDVLAQFFGHLSLPTSEQGWRSLLWDLCEHWNIPAFQIVSSKPRGRGAKKIWTNEKHCELFGDVQSLVASSRMTEHAACKYIAKNSSRFGERYRRSKATTESAWARTLHRQYTEAKRRAKHDFTFRMLYFGEGPGLLRPIPKWPKLVQLAIERYAVTRI</sequence>
<dbReference type="KEGG" id="bic:LMTR13_37455"/>
<gene>
    <name evidence="1" type="ORF">LMTR13_37455</name>
</gene>
<accession>A0A1B1UQG7</accession>
<dbReference type="EMBL" id="CP016428">
    <property type="protein sequence ID" value="ANW04974.1"/>
    <property type="molecule type" value="Genomic_DNA"/>
</dbReference>
<evidence type="ECO:0000313" key="1">
    <source>
        <dbReference type="EMBL" id="ANW04974.1"/>
    </source>
</evidence>
<reference evidence="1 2" key="1">
    <citation type="submission" date="2016-07" db="EMBL/GenBank/DDBJ databases">
        <title>Complete genome sequence of Bradyrhizobium icense LMTR 13T, a potential inoculant strain isolated from lima bean (Phaseolus lunatus) in Peru.</title>
        <authorList>
            <person name="Ormeno-Orrillo E."/>
            <person name="Duran D."/>
            <person name="Rogel M.A."/>
            <person name="Rey L."/>
            <person name="Imperial J."/>
            <person name="Ruiz-Argueso T."/>
            <person name="Martinez-Romero E."/>
        </authorList>
    </citation>
    <scope>NUCLEOTIDE SEQUENCE [LARGE SCALE GENOMIC DNA]</scope>
    <source>
        <strain evidence="1 2">LMTR 13</strain>
    </source>
</reference>
<name>A0A1B1UQG7_9BRAD</name>
<keyword evidence="2" id="KW-1185">Reference proteome</keyword>
<dbReference type="Proteomes" id="UP000092839">
    <property type="component" value="Chromosome"/>
</dbReference>
<proteinExistence type="predicted"/>
<dbReference type="STRING" id="1274631.LMTR13_37455"/>
<protein>
    <recommendedName>
        <fullName evidence="3">Transposase</fullName>
    </recommendedName>
</protein>
<evidence type="ECO:0000313" key="2">
    <source>
        <dbReference type="Proteomes" id="UP000092839"/>
    </source>
</evidence>
<dbReference type="AlphaFoldDB" id="A0A1B1UQG7"/>
<organism evidence="1 2">
    <name type="scientific">Bradyrhizobium icense</name>
    <dbReference type="NCBI Taxonomy" id="1274631"/>
    <lineage>
        <taxon>Bacteria</taxon>
        <taxon>Pseudomonadati</taxon>
        <taxon>Pseudomonadota</taxon>
        <taxon>Alphaproteobacteria</taxon>
        <taxon>Hyphomicrobiales</taxon>
        <taxon>Nitrobacteraceae</taxon>
        <taxon>Bradyrhizobium</taxon>
    </lineage>
</organism>
<evidence type="ECO:0008006" key="3">
    <source>
        <dbReference type="Google" id="ProtNLM"/>
    </source>
</evidence>